<dbReference type="PANTHER" id="PTHR10438:SF463">
    <property type="entry name" value="THIOREDOXIN"/>
    <property type="match status" value="1"/>
</dbReference>
<evidence type="ECO:0000259" key="7">
    <source>
        <dbReference type="PROSITE" id="PS51352"/>
    </source>
</evidence>
<dbReference type="PANTHER" id="PTHR10438">
    <property type="entry name" value="THIOREDOXIN"/>
    <property type="match status" value="1"/>
</dbReference>
<dbReference type="InterPro" id="IPR050620">
    <property type="entry name" value="Thioredoxin_H-type-like"/>
</dbReference>
<evidence type="ECO:0000256" key="3">
    <source>
        <dbReference type="ARBA" id="ARBA00023157"/>
    </source>
</evidence>
<evidence type="ECO:0000256" key="5">
    <source>
        <dbReference type="ARBA" id="ARBA00038353"/>
    </source>
</evidence>
<evidence type="ECO:0000256" key="6">
    <source>
        <dbReference type="ARBA" id="ARBA00056195"/>
    </source>
</evidence>
<dbReference type="PRINTS" id="PR00421">
    <property type="entry name" value="THIOREDOXIN"/>
</dbReference>
<dbReference type="InterPro" id="IPR013766">
    <property type="entry name" value="Thioredoxin_domain"/>
</dbReference>
<dbReference type="PROSITE" id="PS00194">
    <property type="entry name" value="THIOREDOXIN_1"/>
    <property type="match status" value="3"/>
</dbReference>
<comment type="function">
    <text evidence="6">Participates in various redox reactions through the reversible oxidation of the active center dithiol to a disulfide. The H form is known to activate a number of cytosolic enzymes.</text>
</comment>
<feature type="domain" description="Thioredoxin" evidence="7">
    <location>
        <begin position="251"/>
        <end position="385"/>
    </location>
</feature>
<protein>
    <recommendedName>
        <fullName evidence="7">Thioredoxin domain-containing protein</fullName>
    </recommendedName>
</protein>
<feature type="domain" description="Thioredoxin" evidence="7">
    <location>
        <begin position="148"/>
        <end position="246"/>
    </location>
</feature>
<name>A0AAV6W6H4_9LAMI</name>
<organism evidence="8 9">
    <name type="scientific">Buddleja alternifolia</name>
    <dbReference type="NCBI Taxonomy" id="168488"/>
    <lineage>
        <taxon>Eukaryota</taxon>
        <taxon>Viridiplantae</taxon>
        <taxon>Streptophyta</taxon>
        <taxon>Embryophyta</taxon>
        <taxon>Tracheophyta</taxon>
        <taxon>Spermatophyta</taxon>
        <taxon>Magnoliopsida</taxon>
        <taxon>eudicotyledons</taxon>
        <taxon>Gunneridae</taxon>
        <taxon>Pentapetalae</taxon>
        <taxon>asterids</taxon>
        <taxon>lamiids</taxon>
        <taxon>Lamiales</taxon>
        <taxon>Scrophulariaceae</taxon>
        <taxon>Buddlejeae</taxon>
        <taxon>Buddleja</taxon>
    </lineage>
</organism>
<dbReference type="SUPFAM" id="SSF52833">
    <property type="entry name" value="Thioredoxin-like"/>
    <property type="match status" value="3"/>
</dbReference>
<dbReference type="Gene3D" id="3.40.30.10">
    <property type="entry name" value="Glutaredoxin"/>
    <property type="match status" value="3"/>
</dbReference>
<dbReference type="Proteomes" id="UP000826271">
    <property type="component" value="Unassembled WGS sequence"/>
</dbReference>
<dbReference type="AlphaFoldDB" id="A0AAV6W6H4"/>
<evidence type="ECO:0000256" key="2">
    <source>
        <dbReference type="ARBA" id="ARBA00022982"/>
    </source>
</evidence>
<dbReference type="CDD" id="cd02947">
    <property type="entry name" value="TRX_family"/>
    <property type="match status" value="3"/>
</dbReference>
<comment type="similarity">
    <text evidence="5">Belongs to the thioredoxin family. Plant H-type subfamily.</text>
</comment>
<dbReference type="FunFam" id="3.40.30.10:FF:000245">
    <property type="entry name" value="Thioredoxin"/>
    <property type="match status" value="1"/>
</dbReference>
<dbReference type="PROSITE" id="PS51352">
    <property type="entry name" value="THIOREDOXIN_2"/>
    <property type="match status" value="3"/>
</dbReference>
<sequence>MWATIFSRVHATHTSVQPAIIKSNGLQAKKGQIIAFHSSSKWKIHFEASKQASKLIVIDFTASWCGPCQFIQPAIDKFAEKYTDVEFIKIDVDELHDVAQEFGVQVMPTFLFIKKGNEIDKVVGAKKEEIQKKIEKHSVQPAIIKSNGLQTKKGQIIAFHSSSKWKIHFEASKQTSKLIVIDFTASWCGPCQFIQPAINEFAEKYTDVEFIKIDVDELHDVAQEFGVQVMPTFLFIKKGKEIDKVVGAKKEEIQKKIEKHSVQPAIIKSNGLQTKKGQIIAFHSSSKWKIHFEASKQTSKLIVIDFTASWCGPCQFIQPAINEFAEKYTDVEFIKIDVDELHDVAQEFGVQVMPTFLFIKKGKEIDKVVGAKKEEIQKKIEKHRF</sequence>
<keyword evidence="2" id="KW-0249">Electron transport</keyword>
<dbReference type="InterPro" id="IPR017937">
    <property type="entry name" value="Thioredoxin_CS"/>
</dbReference>
<dbReference type="FunFam" id="3.40.30.10:FF:000104">
    <property type="entry name" value="Thioredoxin"/>
    <property type="match status" value="2"/>
</dbReference>
<keyword evidence="9" id="KW-1185">Reference proteome</keyword>
<keyword evidence="4" id="KW-0676">Redox-active center</keyword>
<evidence type="ECO:0000313" key="8">
    <source>
        <dbReference type="EMBL" id="KAG8366283.1"/>
    </source>
</evidence>
<evidence type="ECO:0000256" key="4">
    <source>
        <dbReference type="ARBA" id="ARBA00023284"/>
    </source>
</evidence>
<reference evidence="8" key="1">
    <citation type="submission" date="2019-10" db="EMBL/GenBank/DDBJ databases">
        <authorList>
            <person name="Zhang R."/>
            <person name="Pan Y."/>
            <person name="Wang J."/>
            <person name="Ma R."/>
            <person name="Yu S."/>
        </authorList>
    </citation>
    <scope>NUCLEOTIDE SEQUENCE</scope>
    <source>
        <strain evidence="8">LA-IB0</strain>
        <tissue evidence="8">Leaf</tissue>
    </source>
</reference>
<keyword evidence="3" id="KW-1015">Disulfide bond</keyword>
<evidence type="ECO:0000256" key="1">
    <source>
        <dbReference type="ARBA" id="ARBA00022448"/>
    </source>
</evidence>
<dbReference type="InterPro" id="IPR036249">
    <property type="entry name" value="Thioredoxin-like_sf"/>
</dbReference>
<proteinExistence type="inferred from homology"/>
<feature type="domain" description="Thioredoxin" evidence="7">
    <location>
        <begin position="15"/>
        <end position="139"/>
    </location>
</feature>
<evidence type="ECO:0000313" key="9">
    <source>
        <dbReference type="Proteomes" id="UP000826271"/>
    </source>
</evidence>
<comment type="caution">
    <text evidence="8">The sequence shown here is derived from an EMBL/GenBank/DDBJ whole genome shotgun (WGS) entry which is preliminary data.</text>
</comment>
<keyword evidence="1" id="KW-0813">Transport</keyword>
<gene>
    <name evidence="8" type="ORF">BUALT_Bualt17G0060300</name>
</gene>
<accession>A0AAV6W6H4</accession>
<dbReference type="GO" id="GO:0016671">
    <property type="term" value="F:oxidoreductase activity, acting on a sulfur group of donors, disulfide as acceptor"/>
    <property type="evidence" value="ECO:0007669"/>
    <property type="project" value="UniProtKB-ARBA"/>
</dbReference>
<dbReference type="EMBL" id="WHWC01000017">
    <property type="protein sequence ID" value="KAG8366283.1"/>
    <property type="molecule type" value="Genomic_DNA"/>
</dbReference>
<dbReference type="Pfam" id="PF00085">
    <property type="entry name" value="Thioredoxin"/>
    <property type="match status" value="3"/>
</dbReference>